<feature type="transmembrane region" description="Helical" evidence="7">
    <location>
        <begin position="132"/>
        <end position="150"/>
    </location>
</feature>
<feature type="transmembrane region" description="Helical" evidence="7">
    <location>
        <begin position="6"/>
        <end position="25"/>
    </location>
</feature>
<feature type="transmembrane region" description="Helical" evidence="7">
    <location>
        <begin position="228"/>
        <end position="248"/>
    </location>
</feature>
<evidence type="ECO:0000256" key="5">
    <source>
        <dbReference type="ARBA" id="ARBA00022989"/>
    </source>
</evidence>
<dbReference type="Gene3D" id="1.20.120.1220">
    <property type="match status" value="1"/>
</dbReference>
<comment type="similarity">
    <text evidence="2">Belongs to the peptidase A24 family.</text>
</comment>
<organism evidence="10 11">
    <name type="scientific">SAR86 cluster bacterium</name>
    <dbReference type="NCBI Taxonomy" id="2030880"/>
    <lineage>
        <taxon>Bacteria</taxon>
        <taxon>Pseudomonadati</taxon>
        <taxon>Pseudomonadota</taxon>
        <taxon>Gammaproteobacteria</taxon>
        <taxon>SAR86 cluster</taxon>
    </lineage>
</organism>
<evidence type="ECO:0000256" key="7">
    <source>
        <dbReference type="SAM" id="Phobius"/>
    </source>
</evidence>
<sequence length="251" mass="27937">MELIFTYFFLIIFGGCLGSFASMLIHRLPVDDHLITLSKPRSFCPQCKATLDFFQLIPFVSFLLNKGKCLKCNVKIRINYLINEIVFAVFVLFIFHTMNLLDPITWLIVSIVISLYVQSMMDMETLLLSQPISIFLIIAGLGLNIFVEFFTLPIDALLGLIFGYGILFCINQLHKIIRSTDGIGSGDFLLLGGIGSVFGASSIGPILLMGSSITLSLYFLKKKKEKQLPLGFGLGIGAIFYCLLFLFLSDA</sequence>
<proteinExistence type="inferred from homology"/>
<feature type="domain" description="Prepilin type IV endopeptidase peptidase" evidence="8">
    <location>
        <begin position="111"/>
        <end position="218"/>
    </location>
</feature>
<feature type="transmembrane region" description="Helical" evidence="7">
    <location>
        <begin position="78"/>
        <end position="98"/>
    </location>
</feature>
<comment type="caution">
    <text evidence="10">The sequence shown here is derived from an EMBL/GenBank/DDBJ whole genome shotgun (WGS) entry which is preliminary data.</text>
</comment>
<dbReference type="InterPro" id="IPR000045">
    <property type="entry name" value="Prepilin_IV_endopep_pep"/>
</dbReference>
<name>A0A368BK81_9GAMM</name>
<dbReference type="InterPro" id="IPR010627">
    <property type="entry name" value="Prepilin_pept_A24_N"/>
</dbReference>
<dbReference type="Pfam" id="PF06750">
    <property type="entry name" value="A24_N_bact"/>
    <property type="match status" value="1"/>
</dbReference>
<keyword evidence="6 7" id="KW-0472">Membrane</keyword>
<evidence type="ECO:0000256" key="4">
    <source>
        <dbReference type="ARBA" id="ARBA00022692"/>
    </source>
</evidence>
<dbReference type="GO" id="GO:0006465">
    <property type="term" value="P:signal peptide processing"/>
    <property type="evidence" value="ECO:0007669"/>
    <property type="project" value="TreeGrafter"/>
</dbReference>
<evidence type="ECO:0000313" key="11">
    <source>
        <dbReference type="Proteomes" id="UP000253032"/>
    </source>
</evidence>
<feature type="transmembrane region" description="Helical" evidence="7">
    <location>
        <begin position="156"/>
        <end position="176"/>
    </location>
</feature>
<dbReference type="InterPro" id="IPR050882">
    <property type="entry name" value="Prepilin_peptidase/N-MTase"/>
</dbReference>
<comment type="subcellular location">
    <subcellularLocation>
        <location evidence="1">Cell membrane</location>
        <topology evidence="1">Multi-pass membrane protein</topology>
    </subcellularLocation>
</comment>
<dbReference type="GO" id="GO:0005886">
    <property type="term" value="C:plasma membrane"/>
    <property type="evidence" value="ECO:0007669"/>
    <property type="project" value="UniProtKB-SubCell"/>
</dbReference>
<reference evidence="10 11" key="1">
    <citation type="journal article" date="2018" name="Microbiome">
        <title>Fine metagenomic profile of the Mediterranean stratified and mixed water columns revealed by assembly and recruitment.</title>
        <authorList>
            <person name="Haro-Moreno J.M."/>
            <person name="Lopez-Perez M."/>
            <person name="De La Torre J.R."/>
            <person name="Picazo A."/>
            <person name="Camacho A."/>
            <person name="Rodriguez-Valera F."/>
        </authorList>
    </citation>
    <scope>NUCLEOTIDE SEQUENCE [LARGE SCALE GENOMIC DNA]</scope>
    <source>
        <strain evidence="10">MED-G84</strain>
    </source>
</reference>
<protein>
    <submittedName>
        <fullName evidence="10">Prepilin peptidase</fullName>
    </submittedName>
</protein>
<feature type="transmembrane region" description="Helical" evidence="7">
    <location>
        <begin position="188"/>
        <end position="208"/>
    </location>
</feature>
<evidence type="ECO:0000256" key="6">
    <source>
        <dbReference type="ARBA" id="ARBA00023136"/>
    </source>
</evidence>
<evidence type="ECO:0000256" key="1">
    <source>
        <dbReference type="ARBA" id="ARBA00004651"/>
    </source>
</evidence>
<dbReference type="AlphaFoldDB" id="A0A368BK81"/>
<dbReference type="Pfam" id="PF01478">
    <property type="entry name" value="Peptidase_A24"/>
    <property type="match status" value="1"/>
</dbReference>
<accession>A0A368BK81</accession>
<dbReference type="GO" id="GO:0004190">
    <property type="term" value="F:aspartic-type endopeptidase activity"/>
    <property type="evidence" value="ECO:0007669"/>
    <property type="project" value="InterPro"/>
</dbReference>
<feature type="transmembrane region" description="Helical" evidence="7">
    <location>
        <begin position="104"/>
        <end position="120"/>
    </location>
</feature>
<keyword evidence="3" id="KW-1003">Cell membrane</keyword>
<dbReference type="EMBL" id="QOPC01000018">
    <property type="protein sequence ID" value="RCL37713.1"/>
    <property type="molecule type" value="Genomic_DNA"/>
</dbReference>
<gene>
    <name evidence="10" type="ORF">DBW98_03490</name>
</gene>
<feature type="domain" description="Prepilin peptidase A24 N-terminal" evidence="9">
    <location>
        <begin position="12"/>
        <end position="96"/>
    </location>
</feature>
<evidence type="ECO:0000259" key="9">
    <source>
        <dbReference type="Pfam" id="PF06750"/>
    </source>
</evidence>
<keyword evidence="4 7" id="KW-0812">Transmembrane</keyword>
<dbReference type="Proteomes" id="UP000253032">
    <property type="component" value="Unassembled WGS sequence"/>
</dbReference>
<evidence type="ECO:0000259" key="8">
    <source>
        <dbReference type="Pfam" id="PF01478"/>
    </source>
</evidence>
<evidence type="ECO:0000313" key="10">
    <source>
        <dbReference type="EMBL" id="RCL37713.1"/>
    </source>
</evidence>
<dbReference type="PANTHER" id="PTHR30487">
    <property type="entry name" value="TYPE 4 PREPILIN-LIKE PROTEINS LEADER PEPTIDE-PROCESSING ENZYME"/>
    <property type="match status" value="1"/>
</dbReference>
<keyword evidence="5 7" id="KW-1133">Transmembrane helix</keyword>
<dbReference type="PANTHER" id="PTHR30487:SF0">
    <property type="entry name" value="PREPILIN LEADER PEPTIDASE_N-METHYLTRANSFERASE-RELATED"/>
    <property type="match status" value="1"/>
</dbReference>
<evidence type="ECO:0000256" key="2">
    <source>
        <dbReference type="ARBA" id="ARBA00005801"/>
    </source>
</evidence>
<evidence type="ECO:0000256" key="3">
    <source>
        <dbReference type="ARBA" id="ARBA00022475"/>
    </source>
</evidence>